<feature type="signal peptide" evidence="5">
    <location>
        <begin position="1"/>
        <end position="24"/>
    </location>
</feature>
<dbReference type="SUPFAM" id="SSF53822">
    <property type="entry name" value="Periplasmic binding protein-like I"/>
    <property type="match status" value="1"/>
</dbReference>
<dbReference type="RefSeq" id="WP_285968061.1">
    <property type="nucleotide sequence ID" value="NZ_CP127294.1"/>
</dbReference>
<dbReference type="Gene3D" id="3.40.50.2300">
    <property type="match status" value="2"/>
</dbReference>
<comment type="similarity">
    <text evidence="1">Belongs to the leucine-binding protein family.</text>
</comment>
<dbReference type="Proteomes" id="UP001236014">
    <property type="component" value="Chromosome"/>
</dbReference>
<dbReference type="PANTHER" id="PTHR30483:SF6">
    <property type="entry name" value="PERIPLASMIC BINDING PROTEIN OF ABC TRANSPORTER FOR NATURAL AMINO ACIDS"/>
    <property type="match status" value="1"/>
</dbReference>
<dbReference type="PANTHER" id="PTHR30483">
    <property type="entry name" value="LEUCINE-SPECIFIC-BINDING PROTEIN"/>
    <property type="match status" value="1"/>
</dbReference>
<dbReference type="KEGG" id="acab:QRX50_38910"/>
<dbReference type="AlphaFoldDB" id="A0A9Y2MQI9"/>
<sequence length="400" mass="40681">MKRTRLFPVLGLAVLLAGCANTGASSSSPSAGDSGSGPIKIGVIVPLSGPAGPNGKDVLDAITTKADLINKAGGVSGRQLQIVSKDDKSDPATGVSAATSMVNDGVAVVMGGWNSPVTLAIQPVLVRGGVLNVTSIPQNASIIGHADPDAVRMNAGNAAGAYAAAQYLAKDLKAKRVAMLLENDAYGNDAGSFLGKQLQAEGIQVVSQQKFDYAGTDFRVPLSQLAGANPDVVFSANAAESSGMPALADQYAESGMPAPHFAALGTVSPKVVGLAGGAKVDGLLSADLYFPDVAPFNANQVNTEFVKAFSAKTGQLPDKYAALGAESVDVWAKAVDKAGGTDREKVAAAIHGQSFTGTVLGDVSFTAKGQLKTKVYAFTVKGGKVAVLDEIPIPDAIWEQ</sequence>
<evidence type="ECO:0000313" key="7">
    <source>
        <dbReference type="EMBL" id="WIX77320.1"/>
    </source>
</evidence>
<keyword evidence="2" id="KW-0813">Transport</keyword>
<protein>
    <submittedName>
        <fullName evidence="7">ABC transporter substrate-binding protein</fullName>
    </submittedName>
</protein>
<dbReference type="PROSITE" id="PS51257">
    <property type="entry name" value="PROKAR_LIPOPROTEIN"/>
    <property type="match status" value="1"/>
</dbReference>
<dbReference type="InterPro" id="IPR051010">
    <property type="entry name" value="BCAA_transport"/>
</dbReference>
<organism evidence="7 8">
    <name type="scientific">Amycolatopsis carbonis</name>
    <dbReference type="NCBI Taxonomy" id="715471"/>
    <lineage>
        <taxon>Bacteria</taxon>
        <taxon>Bacillati</taxon>
        <taxon>Actinomycetota</taxon>
        <taxon>Actinomycetes</taxon>
        <taxon>Pseudonocardiales</taxon>
        <taxon>Pseudonocardiaceae</taxon>
        <taxon>Amycolatopsis</taxon>
    </lineage>
</organism>
<keyword evidence="3 5" id="KW-0732">Signal</keyword>
<proteinExistence type="inferred from homology"/>
<keyword evidence="4" id="KW-0029">Amino-acid transport</keyword>
<dbReference type="PRINTS" id="PR00337">
    <property type="entry name" value="LEUILEVALBP"/>
</dbReference>
<feature type="chain" id="PRO_5040965326" evidence="5">
    <location>
        <begin position="25"/>
        <end position="400"/>
    </location>
</feature>
<evidence type="ECO:0000256" key="3">
    <source>
        <dbReference type="ARBA" id="ARBA00022729"/>
    </source>
</evidence>
<gene>
    <name evidence="7" type="ORF">QRX50_38910</name>
</gene>
<feature type="domain" description="Leucine-binding protein" evidence="6">
    <location>
        <begin position="38"/>
        <end position="384"/>
    </location>
</feature>
<dbReference type="InterPro" id="IPR028081">
    <property type="entry name" value="Leu-bd"/>
</dbReference>
<dbReference type="InterPro" id="IPR028082">
    <property type="entry name" value="Peripla_BP_I"/>
</dbReference>
<evidence type="ECO:0000256" key="5">
    <source>
        <dbReference type="SAM" id="SignalP"/>
    </source>
</evidence>
<name>A0A9Y2MQI9_9PSEU</name>
<dbReference type="InterPro" id="IPR000709">
    <property type="entry name" value="Leu_Ile_Val-bd"/>
</dbReference>
<evidence type="ECO:0000256" key="2">
    <source>
        <dbReference type="ARBA" id="ARBA00022448"/>
    </source>
</evidence>
<dbReference type="Pfam" id="PF13458">
    <property type="entry name" value="Peripla_BP_6"/>
    <property type="match status" value="1"/>
</dbReference>
<dbReference type="EMBL" id="CP127294">
    <property type="protein sequence ID" value="WIX77320.1"/>
    <property type="molecule type" value="Genomic_DNA"/>
</dbReference>
<evidence type="ECO:0000256" key="4">
    <source>
        <dbReference type="ARBA" id="ARBA00022970"/>
    </source>
</evidence>
<evidence type="ECO:0000313" key="8">
    <source>
        <dbReference type="Proteomes" id="UP001236014"/>
    </source>
</evidence>
<keyword evidence="8" id="KW-1185">Reference proteome</keyword>
<reference evidence="7 8" key="1">
    <citation type="submission" date="2023-06" db="EMBL/GenBank/DDBJ databases">
        <authorList>
            <person name="Oyuntsetseg B."/>
            <person name="Kim S.B."/>
        </authorList>
    </citation>
    <scope>NUCLEOTIDE SEQUENCE [LARGE SCALE GENOMIC DNA]</scope>
    <source>
        <strain evidence="7 8">2-15</strain>
    </source>
</reference>
<dbReference type="GO" id="GO:0006865">
    <property type="term" value="P:amino acid transport"/>
    <property type="evidence" value="ECO:0007669"/>
    <property type="project" value="UniProtKB-KW"/>
</dbReference>
<evidence type="ECO:0000259" key="6">
    <source>
        <dbReference type="Pfam" id="PF13458"/>
    </source>
</evidence>
<evidence type="ECO:0000256" key="1">
    <source>
        <dbReference type="ARBA" id="ARBA00010062"/>
    </source>
</evidence>
<accession>A0A9Y2MQI9</accession>